<evidence type="ECO:0000313" key="3">
    <source>
        <dbReference type="EMBL" id="MBN0987799.1"/>
    </source>
</evidence>
<evidence type="ECO:0000256" key="2">
    <source>
        <dbReference type="SAM" id="SignalP"/>
    </source>
</evidence>
<keyword evidence="2" id="KW-0732">Signal</keyword>
<comment type="caution">
    <text evidence="3">The sequence shown here is derived from an EMBL/GenBank/DDBJ whole genome shotgun (WGS) entry which is preliminary data.</text>
</comment>
<feature type="region of interest" description="Disordered" evidence="1">
    <location>
        <begin position="21"/>
        <end position="48"/>
    </location>
</feature>
<gene>
    <name evidence="3" type="ORF">JW498_10520</name>
</gene>
<keyword evidence="4" id="KW-1185">Reference proteome</keyword>
<feature type="signal peptide" evidence="2">
    <location>
        <begin position="1"/>
        <end position="23"/>
    </location>
</feature>
<accession>A0ABS2W7W0</accession>
<protein>
    <submittedName>
        <fullName evidence="3">Uncharacterized protein</fullName>
    </submittedName>
</protein>
<feature type="compositionally biased region" description="Polar residues" evidence="1">
    <location>
        <begin position="21"/>
        <end position="30"/>
    </location>
</feature>
<sequence>MNKYIASFLAASALAFTGTNAMAQDSSRTESQTEELRSQSESTTEYSAISDNELCSYTSLKDNQAEG</sequence>
<name>A0ABS2W7W0_9GAMM</name>
<dbReference type="RefSeq" id="WP_205211455.1">
    <property type="nucleotide sequence ID" value="NZ_JAFFZO010000027.1"/>
</dbReference>
<feature type="chain" id="PRO_5047289986" evidence="2">
    <location>
        <begin position="24"/>
        <end position="67"/>
    </location>
</feature>
<feature type="compositionally biased region" description="Polar residues" evidence="1">
    <location>
        <begin position="39"/>
        <end position="48"/>
    </location>
</feature>
<evidence type="ECO:0000256" key="1">
    <source>
        <dbReference type="SAM" id="MobiDB-lite"/>
    </source>
</evidence>
<proteinExistence type="predicted"/>
<organism evidence="3 4">
    <name type="scientific">Amphritea pacifica</name>
    <dbReference type="NCBI Taxonomy" id="2811233"/>
    <lineage>
        <taxon>Bacteria</taxon>
        <taxon>Pseudomonadati</taxon>
        <taxon>Pseudomonadota</taxon>
        <taxon>Gammaproteobacteria</taxon>
        <taxon>Oceanospirillales</taxon>
        <taxon>Oceanospirillaceae</taxon>
        <taxon>Amphritea</taxon>
    </lineage>
</organism>
<reference evidence="3 4" key="1">
    <citation type="submission" date="2021-02" db="EMBL/GenBank/DDBJ databases">
        <title>A novel species of genus Amphritea isolated from a fishpond in China.</title>
        <authorList>
            <person name="Lu H."/>
        </authorList>
    </citation>
    <scope>NUCLEOTIDE SEQUENCE [LARGE SCALE GENOMIC DNA]</scope>
    <source>
        <strain evidence="3 4">RP18W</strain>
    </source>
</reference>
<dbReference type="Proteomes" id="UP000760472">
    <property type="component" value="Unassembled WGS sequence"/>
</dbReference>
<dbReference type="EMBL" id="JAFFZP010000014">
    <property type="protein sequence ID" value="MBN0987799.1"/>
    <property type="molecule type" value="Genomic_DNA"/>
</dbReference>
<evidence type="ECO:0000313" key="4">
    <source>
        <dbReference type="Proteomes" id="UP000760472"/>
    </source>
</evidence>